<dbReference type="Gene3D" id="3.90.1720.10">
    <property type="entry name" value="endopeptidase domain like (from Nostoc punctiforme)"/>
    <property type="match status" value="1"/>
</dbReference>
<dbReference type="PROSITE" id="PS51935">
    <property type="entry name" value="NLPC_P60"/>
    <property type="match status" value="1"/>
</dbReference>
<feature type="region of interest" description="Disordered" evidence="5">
    <location>
        <begin position="288"/>
        <end position="319"/>
    </location>
</feature>
<proteinExistence type="inferred from homology"/>
<dbReference type="SUPFAM" id="SSF54001">
    <property type="entry name" value="Cysteine proteinases"/>
    <property type="match status" value="1"/>
</dbReference>
<dbReference type="InterPro" id="IPR000064">
    <property type="entry name" value="NLP_P60_dom"/>
</dbReference>
<evidence type="ECO:0000259" key="6">
    <source>
        <dbReference type="PROSITE" id="PS51935"/>
    </source>
</evidence>
<organism evidence="7 8">
    <name type="scientific">Mycobacteroides abscessus subsp. massiliense</name>
    <dbReference type="NCBI Taxonomy" id="1962118"/>
    <lineage>
        <taxon>Bacteria</taxon>
        <taxon>Bacillati</taxon>
        <taxon>Actinomycetota</taxon>
        <taxon>Actinomycetes</taxon>
        <taxon>Mycobacteriales</taxon>
        <taxon>Mycobacteriaceae</taxon>
        <taxon>Mycobacteroides</taxon>
        <taxon>Mycobacteroides abscessus</taxon>
    </lineage>
</organism>
<evidence type="ECO:0000313" key="7">
    <source>
        <dbReference type="EMBL" id="SKN00689.1"/>
    </source>
</evidence>
<evidence type="ECO:0000256" key="5">
    <source>
        <dbReference type="SAM" id="MobiDB-lite"/>
    </source>
</evidence>
<keyword evidence="3 7" id="KW-0378">Hydrolase</keyword>
<name>A0A1T8V6G3_9MYCO</name>
<dbReference type="GO" id="GO:0006508">
    <property type="term" value="P:proteolysis"/>
    <property type="evidence" value="ECO:0007669"/>
    <property type="project" value="UniProtKB-KW"/>
</dbReference>
<evidence type="ECO:0000256" key="3">
    <source>
        <dbReference type="ARBA" id="ARBA00022801"/>
    </source>
</evidence>
<dbReference type="PANTHER" id="PTHR47359">
    <property type="entry name" value="PEPTIDOGLYCAN DL-ENDOPEPTIDASE CWLO"/>
    <property type="match status" value="1"/>
</dbReference>
<evidence type="ECO:0000256" key="2">
    <source>
        <dbReference type="ARBA" id="ARBA00022670"/>
    </source>
</evidence>
<comment type="similarity">
    <text evidence="1">Belongs to the peptidase C40 family.</text>
</comment>
<sequence>MAECDDIEHWDAQGLENVIGTMDGIHKSHVKLGDTLEGVQANLSSWGGLTADAWHRYHGKVRVDVDEQGHQAKAVADKLRPLYDEVLGIKSKYRYLKATIVGNGSYNESGELVHWKLNNDGSINTSGVSLGDMQSVATKQQLEDQMKALLHKADAVDAEIADALKAITTPGGGVADGPHVGPPDPKPSDPSILASGPIGGADGNPPYPNGAKPTMIPGKTIPMADNPPGYDQNVGPGPARDQAWKDYLSGKNADGTQRAIGAPMALPKPEAVSDKSLRAIGAAGRSQGVSYAWGGNTDVNGPSKGHGDNGGGADDHQDWNRTGFDCGGLVRYSFQQGAGVDVFERPDGKELGSGTDRIDISKHLTKVPDAVQIPSAQISSKAQVGDVLVFFNGGTEHTGIYVGNGFMLDAPYSGVPVRIDNANRDGRITDVLRLNP</sequence>
<dbReference type="AlphaFoldDB" id="A0A1T8V6G3"/>
<feature type="region of interest" description="Disordered" evidence="5">
    <location>
        <begin position="169"/>
        <end position="242"/>
    </location>
</feature>
<feature type="domain" description="NlpC/P60" evidence="6">
    <location>
        <begin position="273"/>
        <end position="436"/>
    </location>
</feature>
<evidence type="ECO:0000313" key="8">
    <source>
        <dbReference type="Proteomes" id="UP000190074"/>
    </source>
</evidence>
<dbReference type="EMBL" id="FVGW01000022">
    <property type="protein sequence ID" value="SKN00689.1"/>
    <property type="molecule type" value="Genomic_DNA"/>
</dbReference>
<dbReference type="Pfam" id="PF00877">
    <property type="entry name" value="NLPC_P60"/>
    <property type="match status" value="1"/>
</dbReference>
<dbReference type="InterPro" id="IPR038765">
    <property type="entry name" value="Papain-like_cys_pep_sf"/>
</dbReference>
<dbReference type="Proteomes" id="UP000190074">
    <property type="component" value="Unassembled WGS sequence"/>
</dbReference>
<dbReference type="GO" id="GO:0008234">
    <property type="term" value="F:cysteine-type peptidase activity"/>
    <property type="evidence" value="ECO:0007669"/>
    <property type="project" value="UniProtKB-KW"/>
</dbReference>
<protein>
    <submittedName>
        <fullName evidence="7">Cell wall-associated hydrolase, invasion-associated protein</fullName>
        <ecNumber evidence="7">3.4.-.-</ecNumber>
    </submittedName>
</protein>
<reference evidence="7 8" key="1">
    <citation type="submission" date="2016-11" db="EMBL/GenBank/DDBJ databases">
        <authorList>
            <consortium name="Pathogen Informatics"/>
        </authorList>
    </citation>
    <scope>NUCLEOTIDE SEQUENCE [LARGE SCALE GENOMIC DNA]</scope>
    <source>
        <strain evidence="7 8">911</strain>
    </source>
</reference>
<dbReference type="RefSeq" id="WP_074292778.1">
    <property type="nucleotide sequence ID" value="NZ_FVGW01000022.1"/>
</dbReference>
<evidence type="ECO:0000256" key="4">
    <source>
        <dbReference type="ARBA" id="ARBA00022807"/>
    </source>
</evidence>
<dbReference type="InterPro" id="IPR051794">
    <property type="entry name" value="PG_Endopeptidase_C40"/>
</dbReference>
<accession>A0A1T8V6G3</accession>
<evidence type="ECO:0000256" key="1">
    <source>
        <dbReference type="ARBA" id="ARBA00007074"/>
    </source>
</evidence>
<gene>
    <name evidence="7" type="primary">ripA_3</name>
    <name evidence="7" type="ORF">SAMEA2259716_05744</name>
</gene>
<dbReference type="PANTHER" id="PTHR47359:SF3">
    <property type="entry name" value="NLP_P60 DOMAIN-CONTAINING PROTEIN-RELATED"/>
    <property type="match status" value="1"/>
</dbReference>
<keyword evidence="2" id="KW-0645">Protease</keyword>
<dbReference type="EC" id="3.4.-.-" evidence="7"/>
<keyword evidence="4" id="KW-0788">Thiol protease</keyword>